<sequence length="501" mass="55687">MYCGDETGAVIGDIGSHTSRFGYGGEDCPKVVIPSAAYRHHPTNRSDGKRQKVNQSKYTAPVSLLNLPPDDCFDDDMQQVGFVPIYSLNSNNIHHKPIHDTVDTEAYTALWEYSFHALSVRGRNKHTVGHHHESSSASSTDANNNTTIDHPILSSINPHHGTKHHAQLLEILFESLSTPAAYLCPGATLSSFAFGRQSALVVDIGHSGTTVTPVMDGYTLKFGSVVSDRGGEWLGRCQGRILSCRDLWRDNAPCQEIVPRYITRACKEDNNDQLLHKLKLAKESSFHQWTVHQVMYEMMTGSHVLPLEERGSSLVESLFHTNTTIKNENHGMMEEDDMEEEGQVYVLPDGTRVDVGLSKTGKDLCHLPELLFAESLPECLQSNDTNTTQSPSSLPLHKLVQHSLSQILDTDIRKELLSNIILTGSSSLFPGIDKRLSAELSTLLPNVYKNRVICSKNSVENRYSTWIGGSILSSLGSFQQMWLSRREYEECGAVLGLQKFH</sequence>
<proteinExistence type="inferred from homology"/>
<comment type="similarity">
    <text evidence="1 6">Belongs to the actin family.</text>
</comment>
<comment type="caution">
    <text evidence="8">The sequence shown here is derived from an EMBL/GenBank/DDBJ whole genome shotgun (WGS) entry which is preliminary data.</text>
</comment>
<evidence type="ECO:0000313" key="9">
    <source>
        <dbReference type="Proteomes" id="UP001530400"/>
    </source>
</evidence>
<evidence type="ECO:0000256" key="5">
    <source>
        <dbReference type="ARBA" id="ARBA00049360"/>
    </source>
</evidence>
<accession>A0ABD3NUM0</accession>
<dbReference type="SUPFAM" id="SSF53067">
    <property type="entry name" value="Actin-like ATPase domain"/>
    <property type="match status" value="2"/>
</dbReference>
<dbReference type="GO" id="GO:0016787">
    <property type="term" value="F:hydrolase activity"/>
    <property type="evidence" value="ECO:0007669"/>
    <property type="project" value="UniProtKB-KW"/>
</dbReference>
<organism evidence="8 9">
    <name type="scientific">Cyclotella atomus</name>
    <dbReference type="NCBI Taxonomy" id="382360"/>
    <lineage>
        <taxon>Eukaryota</taxon>
        <taxon>Sar</taxon>
        <taxon>Stramenopiles</taxon>
        <taxon>Ochrophyta</taxon>
        <taxon>Bacillariophyta</taxon>
        <taxon>Coscinodiscophyceae</taxon>
        <taxon>Thalassiosirophycidae</taxon>
        <taxon>Stephanodiscales</taxon>
        <taxon>Stephanodiscaceae</taxon>
        <taxon>Cyclotella</taxon>
    </lineage>
</organism>
<dbReference type="EMBL" id="JALLPJ020000925">
    <property type="protein sequence ID" value="KAL3779635.1"/>
    <property type="molecule type" value="Genomic_DNA"/>
</dbReference>
<dbReference type="GO" id="GO:0005524">
    <property type="term" value="F:ATP binding"/>
    <property type="evidence" value="ECO:0007669"/>
    <property type="project" value="UniProtKB-KW"/>
</dbReference>
<dbReference type="SMART" id="SM00268">
    <property type="entry name" value="ACTIN"/>
    <property type="match status" value="1"/>
</dbReference>
<feature type="compositionally biased region" description="Low complexity" evidence="7">
    <location>
        <begin position="135"/>
        <end position="147"/>
    </location>
</feature>
<keyword evidence="2" id="KW-0547">Nucleotide-binding</keyword>
<dbReference type="Pfam" id="PF00022">
    <property type="entry name" value="Actin"/>
    <property type="match status" value="1"/>
</dbReference>
<name>A0ABD3NUM0_9STRA</name>
<dbReference type="PANTHER" id="PTHR11937">
    <property type="entry name" value="ACTIN"/>
    <property type="match status" value="1"/>
</dbReference>
<comment type="catalytic activity">
    <reaction evidence="5">
        <text>ATP + H2O = ADP + phosphate + H(+)</text>
        <dbReference type="Rhea" id="RHEA:13065"/>
        <dbReference type="ChEBI" id="CHEBI:15377"/>
        <dbReference type="ChEBI" id="CHEBI:15378"/>
        <dbReference type="ChEBI" id="CHEBI:30616"/>
        <dbReference type="ChEBI" id="CHEBI:43474"/>
        <dbReference type="ChEBI" id="CHEBI:456216"/>
    </reaction>
</comment>
<feature type="region of interest" description="Disordered" evidence="7">
    <location>
        <begin position="126"/>
        <end position="156"/>
    </location>
</feature>
<reference evidence="8 9" key="1">
    <citation type="submission" date="2024-10" db="EMBL/GenBank/DDBJ databases">
        <title>Updated reference genomes for cyclostephanoid diatoms.</title>
        <authorList>
            <person name="Roberts W.R."/>
            <person name="Alverson A.J."/>
        </authorList>
    </citation>
    <scope>NUCLEOTIDE SEQUENCE [LARGE SCALE GENOMIC DNA]</scope>
    <source>
        <strain evidence="8 9">AJA010-31</strain>
    </source>
</reference>
<dbReference type="AlphaFoldDB" id="A0ABD3NUM0"/>
<evidence type="ECO:0000256" key="3">
    <source>
        <dbReference type="ARBA" id="ARBA00022801"/>
    </source>
</evidence>
<keyword evidence="9" id="KW-1185">Reference proteome</keyword>
<evidence type="ECO:0000256" key="1">
    <source>
        <dbReference type="ARBA" id="ARBA00006752"/>
    </source>
</evidence>
<keyword evidence="4" id="KW-0067">ATP-binding</keyword>
<dbReference type="Proteomes" id="UP001530400">
    <property type="component" value="Unassembled WGS sequence"/>
</dbReference>
<protein>
    <recommendedName>
        <fullName evidence="10">Actin</fullName>
    </recommendedName>
</protein>
<dbReference type="Gene3D" id="3.30.420.40">
    <property type="match status" value="3"/>
</dbReference>
<dbReference type="FunFam" id="3.30.420.40:FF:000058">
    <property type="entry name" value="Putative actin-related protein 5"/>
    <property type="match status" value="1"/>
</dbReference>
<evidence type="ECO:0000256" key="6">
    <source>
        <dbReference type="RuleBase" id="RU000487"/>
    </source>
</evidence>
<keyword evidence="3" id="KW-0378">Hydrolase</keyword>
<evidence type="ECO:0008006" key="10">
    <source>
        <dbReference type="Google" id="ProtNLM"/>
    </source>
</evidence>
<evidence type="ECO:0000256" key="2">
    <source>
        <dbReference type="ARBA" id="ARBA00022741"/>
    </source>
</evidence>
<gene>
    <name evidence="8" type="ORF">ACHAWO_011199</name>
</gene>
<evidence type="ECO:0000256" key="7">
    <source>
        <dbReference type="SAM" id="MobiDB-lite"/>
    </source>
</evidence>
<dbReference type="InterPro" id="IPR043129">
    <property type="entry name" value="ATPase_NBD"/>
</dbReference>
<dbReference type="InterPro" id="IPR004000">
    <property type="entry name" value="Actin"/>
</dbReference>
<evidence type="ECO:0000313" key="8">
    <source>
        <dbReference type="EMBL" id="KAL3779635.1"/>
    </source>
</evidence>
<evidence type="ECO:0000256" key="4">
    <source>
        <dbReference type="ARBA" id="ARBA00022840"/>
    </source>
</evidence>